<dbReference type="SUPFAM" id="SSF53649">
    <property type="entry name" value="Alkaline phosphatase-like"/>
    <property type="match status" value="1"/>
</dbReference>
<feature type="transmembrane region" description="Helical" evidence="8">
    <location>
        <begin position="96"/>
        <end position="117"/>
    </location>
</feature>
<name>A0ABM5YQA8_9ALTE</name>
<dbReference type="Gene3D" id="3.40.720.10">
    <property type="entry name" value="Alkaline Phosphatase, subunit A"/>
    <property type="match status" value="1"/>
</dbReference>
<evidence type="ECO:0000256" key="4">
    <source>
        <dbReference type="ARBA" id="ARBA00022679"/>
    </source>
</evidence>
<dbReference type="PANTHER" id="PTHR30443">
    <property type="entry name" value="INNER MEMBRANE PROTEIN"/>
    <property type="match status" value="1"/>
</dbReference>
<feature type="transmembrane region" description="Helical" evidence="8">
    <location>
        <begin position="54"/>
        <end position="76"/>
    </location>
</feature>
<dbReference type="Proteomes" id="UP000056750">
    <property type="component" value="Plasmid pASTE61-200"/>
</dbReference>
<feature type="transmembrane region" description="Helical" evidence="8">
    <location>
        <begin position="129"/>
        <end position="154"/>
    </location>
</feature>
<evidence type="ECO:0000256" key="5">
    <source>
        <dbReference type="ARBA" id="ARBA00022692"/>
    </source>
</evidence>
<protein>
    <submittedName>
        <fullName evidence="11">Sulfatase</fullName>
    </submittedName>
</protein>
<dbReference type="PANTHER" id="PTHR30443:SF0">
    <property type="entry name" value="PHOSPHOETHANOLAMINE TRANSFERASE EPTA"/>
    <property type="match status" value="1"/>
</dbReference>
<keyword evidence="4" id="KW-0808">Transferase</keyword>
<keyword evidence="6 8" id="KW-1133">Transmembrane helix</keyword>
<keyword evidence="12" id="KW-1185">Reference proteome</keyword>
<sequence length="514" mass="58128">MLFNLVLWVYVINNIELSTFSGVAILSSVFAIVFVFTFTFCSFLALISLQILKGFVAITTVINAIAIYYMTTYQVVLDRTMMGNVFNTRYSESVELLSISLLFTAIIVGLLPAWILIRPKVETLDRIRVFRNALIGLITCFTFLYVNAASWLWIDKHASVLGGKILPWSYIINSARHYTAMNKSTEGQLALPSGKFINDRKTVFILVIGETARADNFSLYGYPKTTTPKLAQQQNLLVLSNTKSCTTYTTGALACMLAPTEKHINYEPLPTYLTRHGIEVEWRTNNWGEPATDVSRYVEANELRSNCTGDGCHLDEVLLTNLSQTIESSEKQKILLILHTKGSHGPSYYKRYSQEFNQFTPVCRDEEISKCNSESLVNAYDNTILYTDHFLVSIIKKLQNIKGTSTAMMYISDHGESLGEYGLYLHGTPYTFAPDYQKNIPFLIWASDEFLKQRKLDLSKLKQAPSHSQFNVFHTILGAFELDSPIYKPELDVLSDSNEKVGDIEIDVPKKYSS</sequence>
<keyword evidence="5 8" id="KW-0812">Transmembrane</keyword>
<dbReference type="CDD" id="cd16017">
    <property type="entry name" value="LptA"/>
    <property type="match status" value="1"/>
</dbReference>
<feature type="domain" description="Phosphoethanolamine transferase N-terminal" evidence="10">
    <location>
        <begin position="38"/>
        <end position="178"/>
    </location>
</feature>
<accession>A0ABM5YQA8</accession>
<evidence type="ECO:0000259" key="10">
    <source>
        <dbReference type="Pfam" id="PF08019"/>
    </source>
</evidence>
<evidence type="ECO:0000256" key="7">
    <source>
        <dbReference type="ARBA" id="ARBA00023136"/>
    </source>
</evidence>
<organism evidence="11 12">
    <name type="scientific">Alteromonas stellipolaris</name>
    <dbReference type="NCBI Taxonomy" id="233316"/>
    <lineage>
        <taxon>Bacteria</taxon>
        <taxon>Pseudomonadati</taxon>
        <taxon>Pseudomonadota</taxon>
        <taxon>Gammaproteobacteria</taxon>
        <taxon>Alteromonadales</taxon>
        <taxon>Alteromonadaceae</taxon>
        <taxon>Alteromonas/Salinimonas group</taxon>
        <taxon>Alteromonas</taxon>
    </lineage>
</organism>
<evidence type="ECO:0000256" key="2">
    <source>
        <dbReference type="ARBA" id="ARBA00022475"/>
    </source>
</evidence>
<comment type="subcellular location">
    <subcellularLocation>
        <location evidence="1">Cell inner membrane</location>
        <topology evidence="1">Multi-pass membrane protein</topology>
    </subcellularLocation>
</comment>
<geneLocation type="plasmid" evidence="11 12">
    <name>pASTE61-200</name>
</geneLocation>
<dbReference type="NCBIfam" id="NF007160">
    <property type="entry name" value="PRK09598.1"/>
    <property type="match status" value="1"/>
</dbReference>
<dbReference type="InterPro" id="IPR040423">
    <property type="entry name" value="PEA_transferase"/>
</dbReference>
<evidence type="ECO:0000313" key="11">
    <source>
        <dbReference type="EMBL" id="AMJ76794.1"/>
    </source>
</evidence>
<dbReference type="InterPro" id="IPR012549">
    <property type="entry name" value="EptA-like_N"/>
</dbReference>
<dbReference type="Pfam" id="PF08019">
    <property type="entry name" value="EptA_B_N"/>
    <property type="match status" value="1"/>
</dbReference>
<dbReference type="EMBL" id="CP013927">
    <property type="protein sequence ID" value="AMJ76794.1"/>
    <property type="molecule type" value="Genomic_DNA"/>
</dbReference>
<evidence type="ECO:0000256" key="8">
    <source>
        <dbReference type="SAM" id="Phobius"/>
    </source>
</evidence>
<gene>
    <name evidence="11" type="ORF">AVL57_00110</name>
</gene>
<keyword evidence="7 8" id="KW-0472">Membrane</keyword>
<dbReference type="InterPro" id="IPR000917">
    <property type="entry name" value="Sulfatase_N"/>
</dbReference>
<feature type="transmembrane region" description="Helical" evidence="8">
    <location>
        <begin position="20"/>
        <end position="47"/>
    </location>
</feature>
<keyword evidence="3" id="KW-0997">Cell inner membrane</keyword>
<keyword evidence="2" id="KW-1003">Cell membrane</keyword>
<evidence type="ECO:0000259" key="9">
    <source>
        <dbReference type="Pfam" id="PF00884"/>
    </source>
</evidence>
<evidence type="ECO:0000256" key="1">
    <source>
        <dbReference type="ARBA" id="ARBA00004429"/>
    </source>
</evidence>
<evidence type="ECO:0000256" key="3">
    <source>
        <dbReference type="ARBA" id="ARBA00022519"/>
    </source>
</evidence>
<evidence type="ECO:0000256" key="6">
    <source>
        <dbReference type="ARBA" id="ARBA00022989"/>
    </source>
</evidence>
<dbReference type="InterPro" id="IPR017850">
    <property type="entry name" value="Alkaline_phosphatase_core_sf"/>
</dbReference>
<proteinExistence type="predicted"/>
<feature type="domain" description="Sulfatase N-terminal" evidence="9">
    <location>
        <begin position="204"/>
        <end position="480"/>
    </location>
</feature>
<evidence type="ECO:0000313" key="12">
    <source>
        <dbReference type="Proteomes" id="UP000056750"/>
    </source>
</evidence>
<keyword evidence="11" id="KW-0614">Plasmid</keyword>
<reference evidence="11 12" key="1">
    <citation type="submission" date="2015-12" db="EMBL/GenBank/DDBJ databases">
        <title>Intraspecies pangenome expansion in the marine bacterium Alteromonas.</title>
        <authorList>
            <person name="Lopez-Perez M."/>
            <person name="Rodriguez-Valera F."/>
        </authorList>
    </citation>
    <scope>NUCLEOTIDE SEQUENCE [LARGE SCALE GENOMIC DNA]</scope>
    <source>
        <strain evidence="11 12">LMG 21861</strain>
        <plasmid evidence="11 12">pASTE61-200</plasmid>
    </source>
</reference>
<dbReference type="InterPro" id="IPR058130">
    <property type="entry name" value="PEA_transf_C"/>
</dbReference>
<dbReference type="Pfam" id="PF00884">
    <property type="entry name" value="Sulfatase"/>
    <property type="match status" value="1"/>
</dbReference>